<dbReference type="Proteomes" id="UP001592528">
    <property type="component" value="Unassembled WGS sequence"/>
</dbReference>
<comment type="caution">
    <text evidence="5">The sequence shown here is derived from an EMBL/GenBank/DDBJ whole genome shotgun (WGS) entry which is preliminary data.</text>
</comment>
<dbReference type="Pfam" id="PF13458">
    <property type="entry name" value="Peripla_BP_6"/>
    <property type="match status" value="1"/>
</dbReference>
<feature type="chain" id="PRO_5047302630" evidence="3">
    <location>
        <begin position="34"/>
        <end position="411"/>
    </location>
</feature>
<evidence type="ECO:0000313" key="6">
    <source>
        <dbReference type="Proteomes" id="UP001592528"/>
    </source>
</evidence>
<dbReference type="PROSITE" id="PS51257">
    <property type="entry name" value="PROKAR_LIPOPROTEIN"/>
    <property type="match status" value="1"/>
</dbReference>
<organism evidence="5 6">
    <name type="scientific">Streptacidiphilus cavernicola</name>
    <dbReference type="NCBI Taxonomy" id="3342716"/>
    <lineage>
        <taxon>Bacteria</taxon>
        <taxon>Bacillati</taxon>
        <taxon>Actinomycetota</taxon>
        <taxon>Actinomycetes</taxon>
        <taxon>Kitasatosporales</taxon>
        <taxon>Streptomycetaceae</taxon>
        <taxon>Streptacidiphilus</taxon>
    </lineage>
</organism>
<evidence type="ECO:0000313" key="5">
    <source>
        <dbReference type="EMBL" id="MFC1405958.1"/>
    </source>
</evidence>
<dbReference type="RefSeq" id="WP_037594286.1">
    <property type="nucleotide sequence ID" value="NZ_JBHEZZ010000025.1"/>
</dbReference>
<accession>A0ABV6UX16</accession>
<evidence type="ECO:0000256" key="2">
    <source>
        <dbReference type="ARBA" id="ARBA00022729"/>
    </source>
</evidence>
<feature type="domain" description="Leucine-binding protein" evidence="4">
    <location>
        <begin position="59"/>
        <end position="358"/>
    </location>
</feature>
<dbReference type="InterPro" id="IPR028082">
    <property type="entry name" value="Peripla_BP_I"/>
</dbReference>
<keyword evidence="6" id="KW-1185">Reference proteome</keyword>
<dbReference type="EMBL" id="JBHEZZ010000025">
    <property type="protein sequence ID" value="MFC1405958.1"/>
    <property type="molecule type" value="Genomic_DNA"/>
</dbReference>
<evidence type="ECO:0000256" key="3">
    <source>
        <dbReference type="SAM" id="SignalP"/>
    </source>
</evidence>
<feature type="signal peptide" evidence="3">
    <location>
        <begin position="1"/>
        <end position="33"/>
    </location>
</feature>
<comment type="similarity">
    <text evidence="1">Belongs to the leucine-binding protein family.</text>
</comment>
<dbReference type="InterPro" id="IPR028081">
    <property type="entry name" value="Leu-bd"/>
</dbReference>
<dbReference type="SUPFAM" id="SSF53822">
    <property type="entry name" value="Periplasmic binding protein-like I"/>
    <property type="match status" value="1"/>
</dbReference>
<sequence length="411" mass="42192">MRSTARSSRTVAAVAGTALLLGGLAGCGGNADASEHDTVTVMTWAPEEGTVGSQAGMPALATAIAKDFNATGGIGGRKLKVLTCDEHNTSAGAVACANQAVAEGAVAVVGSYSQFGGDFMPLLEAADIPYLGGFGLSAEEFSAIYSYPVNGGYRTLLAGNGEQLVRAGCHRVAVVRPQSQLGDTMLGSLRAGLSTGQVTTVDVPVDSGLSGYAKAAVQAIGDDQPGNCVTTALDPASTATFFDDYRLQAPRHTQLSSVIGSVQQSLVDSTGGAGGPLQSLLATGWYPPDSSPVWNSLHTLVKAYAFTDNRINTADPGEETTWIAYEVLRKVVSGMTGPVDAKSVRIALDSSGPIDTGGQTPPLSWGMGDQLPLAAAPRLVNTKVTFLSVQKGQLAESTSGLQDVRTLLLKQ</sequence>
<keyword evidence="2 3" id="KW-0732">Signal</keyword>
<name>A0ABV6UX16_9ACTN</name>
<protein>
    <submittedName>
        <fullName evidence="5">ABC transporter substrate-binding protein</fullName>
    </submittedName>
</protein>
<gene>
    <name evidence="5" type="ORF">ACEZDJ_32165</name>
</gene>
<evidence type="ECO:0000259" key="4">
    <source>
        <dbReference type="Pfam" id="PF13458"/>
    </source>
</evidence>
<proteinExistence type="inferred from homology"/>
<dbReference type="Gene3D" id="3.40.50.2300">
    <property type="match status" value="2"/>
</dbReference>
<reference evidence="5 6" key="1">
    <citation type="submission" date="2024-09" db="EMBL/GenBank/DDBJ databases">
        <authorList>
            <person name="Lee S.D."/>
        </authorList>
    </citation>
    <scope>NUCLEOTIDE SEQUENCE [LARGE SCALE GENOMIC DNA]</scope>
    <source>
        <strain evidence="5 6">N1-5</strain>
    </source>
</reference>
<evidence type="ECO:0000256" key="1">
    <source>
        <dbReference type="ARBA" id="ARBA00010062"/>
    </source>
</evidence>